<dbReference type="Proteomes" id="UP000297258">
    <property type="component" value="Unassembled WGS sequence"/>
</dbReference>
<dbReference type="InterPro" id="IPR007372">
    <property type="entry name" value="Lipid/polyisoprenoid-bd_YceI"/>
</dbReference>
<comment type="caution">
    <text evidence="3">The sequence shown here is derived from an EMBL/GenBank/DDBJ whole genome shotgun (WGS) entry which is preliminary data.</text>
</comment>
<dbReference type="AlphaFoldDB" id="A0A4Y9T421"/>
<name>A0A4Y9T421_9BURK</name>
<proteinExistence type="predicted"/>
<dbReference type="OrthoDB" id="273832at2"/>
<dbReference type="EMBL" id="SPUM01000020">
    <property type="protein sequence ID" value="TFW34843.1"/>
    <property type="molecule type" value="Genomic_DNA"/>
</dbReference>
<feature type="chain" id="PRO_5021377072" evidence="1">
    <location>
        <begin position="19"/>
        <end position="256"/>
    </location>
</feature>
<dbReference type="Pfam" id="PF04264">
    <property type="entry name" value="YceI"/>
    <property type="match status" value="1"/>
</dbReference>
<accession>A0A4Y9T421</accession>
<feature type="domain" description="Lipid/polyisoprenoid-binding YceI-like" evidence="2">
    <location>
        <begin position="42"/>
        <end position="216"/>
    </location>
</feature>
<gene>
    <name evidence="3" type="ORF">E4O92_03135</name>
</gene>
<dbReference type="SUPFAM" id="SSF101874">
    <property type="entry name" value="YceI-like"/>
    <property type="match status" value="1"/>
</dbReference>
<reference evidence="3 4" key="1">
    <citation type="submission" date="2019-03" db="EMBL/GenBank/DDBJ databases">
        <title>Draft genome of Massilia hortus sp. nov., a novel bacterial species of the Oxalobacteraceae family.</title>
        <authorList>
            <person name="Peta V."/>
            <person name="Raths R."/>
            <person name="Bucking H."/>
        </authorList>
    </citation>
    <scope>NUCLEOTIDE SEQUENCE [LARGE SCALE GENOMIC DNA]</scope>
    <source>
        <strain evidence="3 4">ONC3</strain>
    </source>
</reference>
<dbReference type="SMART" id="SM00867">
    <property type="entry name" value="YceI"/>
    <property type="match status" value="1"/>
</dbReference>
<dbReference type="InterPro" id="IPR036761">
    <property type="entry name" value="TTHA0802/YceI-like_sf"/>
</dbReference>
<sequence>MKRLLPLLVLLAACTAQLAPQQAGPAKSLDWYRMAAASGTPVYAVGPAASLVAVKVGSAGPLARLGHDHVIASRNLTGYAAPDAGRADVVFRADQLTVDEPELHREAGLGTQPSPQAIEGTRANMLAHVLDADRYPEIRLHAERTGAGPLRVAITLHGVTRWIELPATVHVDPAMVTASGSTRLKQTDFGITPFSVGAGLLSVRDEIEVDFKIIARRWQAPGQASVRSQRLALADPLVELARQSRRHMQPELGAAP</sequence>
<feature type="signal peptide" evidence="1">
    <location>
        <begin position="1"/>
        <end position="18"/>
    </location>
</feature>
<evidence type="ECO:0000313" key="3">
    <source>
        <dbReference type="EMBL" id="TFW34843.1"/>
    </source>
</evidence>
<evidence type="ECO:0000256" key="1">
    <source>
        <dbReference type="SAM" id="SignalP"/>
    </source>
</evidence>
<protein>
    <submittedName>
        <fullName evidence="3">YceI family protein</fullName>
    </submittedName>
</protein>
<organism evidence="3 4">
    <name type="scientific">Massilia horti</name>
    <dbReference type="NCBI Taxonomy" id="2562153"/>
    <lineage>
        <taxon>Bacteria</taxon>
        <taxon>Pseudomonadati</taxon>
        <taxon>Pseudomonadota</taxon>
        <taxon>Betaproteobacteria</taxon>
        <taxon>Burkholderiales</taxon>
        <taxon>Oxalobacteraceae</taxon>
        <taxon>Telluria group</taxon>
        <taxon>Massilia</taxon>
    </lineage>
</organism>
<keyword evidence="4" id="KW-1185">Reference proteome</keyword>
<evidence type="ECO:0000313" key="4">
    <source>
        <dbReference type="Proteomes" id="UP000297258"/>
    </source>
</evidence>
<dbReference type="RefSeq" id="WP_135188297.1">
    <property type="nucleotide sequence ID" value="NZ_SPUM01000020.1"/>
</dbReference>
<evidence type="ECO:0000259" key="2">
    <source>
        <dbReference type="SMART" id="SM00867"/>
    </source>
</evidence>
<dbReference type="Gene3D" id="2.40.128.110">
    <property type="entry name" value="Lipid/polyisoprenoid-binding, YceI-like"/>
    <property type="match status" value="1"/>
</dbReference>
<keyword evidence="1" id="KW-0732">Signal</keyword>